<feature type="coiled-coil region" evidence="6">
    <location>
        <begin position="101"/>
        <end position="128"/>
    </location>
</feature>
<dbReference type="EMBL" id="KI630171">
    <property type="protein sequence ID" value="EYU46450.1"/>
    <property type="molecule type" value="Genomic_DNA"/>
</dbReference>
<dbReference type="STRING" id="4155.A0A022S535"/>
<dbReference type="GO" id="GO:0030154">
    <property type="term" value="P:cell differentiation"/>
    <property type="evidence" value="ECO:0007669"/>
    <property type="project" value="UniProtKB-KW"/>
</dbReference>
<evidence type="ECO:0000256" key="5">
    <source>
        <dbReference type="RuleBase" id="RU364012"/>
    </source>
</evidence>
<proteinExistence type="inferred from homology"/>
<evidence type="ECO:0000256" key="4">
    <source>
        <dbReference type="ARBA" id="ARBA00023089"/>
    </source>
</evidence>
<name>A0A022S535_ERYGU</name>
<sequence length="696" mass="81578">MEHLLHDLKPSQAGKNSASNGILNVVNEWKGMGDNLFNSLVGRVSEIESREKNLVLVRESLDKRLKEVEEREREFEFFRVRKKRELALKERGLTPALEDFAKEARLREEKLDEDLKSVRDHIDSLEAARAEVEGFRMLQMEKLKEIENRERQIDSMGCSVEKRLRDVKQKEDEFDAYQDAKWRQLAAKEEILTSKRDEFAKEVELAKFEEMVNKFNAFQQDKLQKLEVKERELSVMRMELLEEVKLRDEKLAERLEEIESREIAAHKSLSDGLHEADLIRESLEKGFKEFEIMEKDFNAFREDKLQSLEAQEQQLRVMRIELLDEVQFREEKMAERLKEIDSWESVTHNSLNARLSEADLIQESLEKRFKKFEEMEEEFNSFQQDKMRKLELEEQRLSVTRIELLKEVELRDQKATEQQKLAQDLLKCLEKTMELEKWAKEFKSSQQKKMRELEVAGDKLRLIDEELSLEGNVREEKFDKQEIGAKKIECNSVKDCVQKEVDVHEPKAKELKEPEKRIKLEEDVEKGVTVERVDPRCEVQDRIIVELFMHSIEKDLEFLSDEVFKVLLHSSDPAKLILEAVVLFCAPPYVKDGDIKIEIQERGILLLDQLTKMSPNIPRCIREAAILVANAWKSKMRTSAENPLNVLGFLHFLAAYKISSCFNKVEILGFLKSVAEHKQTPGLFRVLGLTENIPGN</sequence>
<comment type="similarity">
    <text evidence="1 5">Belongs to the Frigida family.</text>
</comment>
<reference evidence="7 8" key="1">
    <citation type="journal article" date="2013" name="Proc. Natl. Acad. Sci. U.S.A.">
        <title>Fine-scale variation in meiotic recombination in Mimulus inferred from population shotgun sequencing.</title>
        <authorList>
            <person name="Hellsten U."/>
            <person name="Wright K.M."/>
            <person name="Jenkins J."/>
            <person name="Shu S."/>
            <person name="Yuan Y."/>
            <person name="Wessler S.R."/>
            <person name="Schmutz J."/>
            <person name="Willis J.H."/>
            <person name="Rokhsar D.S."/>
        </authorList>
    </citation>
    <scope>NUCLEOTIDE SEQUENCE [LARGE SCALE GENOMIC DNA]</scope>
    <source>
        <strain evidence="8">cv. DUN x IM62</strain>
    </source>
</reference>
<keyword evidence="6" id="KW-0175">Coiled coil</keyword>
<evidence type="ECO:0000256" key="1">
    <source>
        <dbReference type="ARBA" id="ARBA00008956"/>
    </source>
</evidence>
<protein>
    <recommendedName>
        <fullName evidence="5">FRIGIDA-like protein</fullName>
    </recommendedName>
</protein>
<dbReference type="PANTHER" id="PTHR31791:SF47">
    <property type="entry name" value="INACTIVE FRIGIDA-LIKE PROTEIN 2"/>
    <property type="match status" value="1"/>
</dbReference>
<evidence type="ECO:0000313" key="8">
    <source>
        <dbReference type="Proteomes" id="UP000030748"/>
    </source>
</evidence>
<dbReference type="Proteomes" id="UP000030748">
    <property type="component" value="Unassembled WGS sequence"/>
</dbReference>
<dbReference type="InterPro" id="IPR012474">
    <property type="entry name" value="Frigida"/>
</dbReference>
<dbReference type="PANTHER" id="PTHR31791">
    <property type="entry name" value="FRIGIDA-LIKE PROTEIN 3-RELATED"/>
    <property type="match status" value="1"/>
</dbReference>
<evidence type="ECO:0000313" key="7">
    <source>
        <dbReference type="EMBL" id="EYU46450.1"/>
    </source>
</evidence>
<dbReference type="AlphaFoldDB" id="A0A022S535"/>
<evidence type="ECO:0000256" key="3">
    <source>
        <dbReference type="ARBA" id="ARBA00022782"/>
    </source>
</evidence>
<organism evidence="7 8">
    <name type="scientific">Erythranthe guttata</name>
    <name type="common">Yellow monkey flower</name>
    <name type="synonym">Mimulus guttatus</name>
    <dbReference type="NCBI Taxonomy" id="4155"/>
    <lineage>
        <taxon>Eukaryota</taxon>
        <taxon>Viridiplantae</taxon>
        <taxon>Streptophyta</taxon>
        <taxon>Embryophyta</taxon>
        <taxon>Tracheophyta</taxon>
        <taxon>Spermatophyta</taxon>
        <taxon>Magnoliopsida</taxon>
        <taxon>eudicotyledons</taxon>
        <taxon>Gunneridae</taxon>
        <taxon>Pentapetalae</taxon>
        <taxon>asterids</taxon>
        <taxon>lamiids</taxon>
        <taxon>Lamiales</taxon>
        <taxon>Phrymaceae</taxon>
        <taxon>Erythranthe</taxon>
    </lineage>
</organism>
<accession>A0A022S535</accession>
<keyword evidence="3 5" id="KW-0221">Differentiation</keyword>
<keyword evidence="2 5" id="KW-0217">Developmental protein</keyword>
<gene>
    <name evidence="7" type="ORF">MIMGU_mgv1a002247mg</name>
</gene>
<dbReference type="GO" id="GO:0009908">
    <property type="term" value="P:flower development"/>
    <property type="evidence" value="ECO:0007669"/>
    <property type="project" value="UniProtKB-KW"/>
</dbReference>
<keyword evidence="4 5" id="KW-0287">Flowering</keyword>
<evidence type="ECO:0000256" key="6">
    <source>
        <dbReference type="SAM" id="Coils"/>
    </source>
</evidence>
<dbReference type="Pfam" id="PF07899">
    <property type="entry name" value="Frigida"/>
    <property type="match status" value="1"/>
</dbReference>
<evidence type="ECO:0000256" key="2">
    <source>
        <dbReference type="ARBA" id="ARBA00022473"/>
    </source>
</evidence>
<keyword evidence="8" id="KW-1185">Reference proteome</keyword>
<feature type="coiled-coil region" evidence="6">
    <location>
        <begin position="223"/>
        <end position="261"/>
    </location>
</feature>